<dbReference type="InterPro" id="IPR012337">
    <property type="entry name" value="RNaseH-like_sf"/>
</dbReference>
<reference evidence="1 2" key="1">
    <citation type="submission" date="2019-02" db="EMBL/GenBank/DDBJ databases">
        <title>Deep-cultivation of Planctomycetes and their phenomic and genomic characterization uncovers novel biology.</title>
        <authorList>
            <person name="Wiegand S."/>
            <person name="Jogler M."/>
            <person name="Boedeker C."/>
            <person name="Pinto D."/>
            <person name="Vollmers J."/>
            <person name="Rivas-Marin E."/>
            <person name="Kohn T."/>
            <person name="Peeters S.H."/>
            <person name="Heuer A."/>
            <person name="Rast P."/>
            <person name="Oberbeckmann S."/>
            <person name="Bunk B."/>
            <person name="Jeske O."/>
            <person name="Meyerdierks A."/>
            <person name="Storesund J.E."/>
            <person name="Kallscheuer N."/>
            <person name="Luecker S."/>
            <person name="Lage O.M."/>
            <person name="Pohl T."/>
            <person name="Merkel B.J."/>
            <person name="Hornburger P."/>
            <person name="Mueller R.-W."/>
            <person name="Bruemmer F."/>
            <person name="Labrenz M."/>
            <person name="Spormann A.M."/>
            <person name="Op den Camp H."/>
            <person name="Overmann J."/>
            <person name="Amann R."/>
            <person name="Jetten M.S.M."/>
            <person name="Mascher T."/>
            <person name="Medema M.H."/>
            <person name="Devos D.P."/>
            <person name="Kaster A.-K."/>
            <person name="Ovreas L."/>
            <person name="Rohde M."/>
            <person name="Galperin M.Y."/>
            <person name="Jogler C."/>
        </authorList>
    </citation>
    <scope>NUCLEOTIDE SEQUENCE [LARGE SCALE GENOMIC DNA]</scope>
    <source>
        <strain evidence="1 2">Pla163</strain>
    </source>
</reference>
<keyword evidence="2" id="KW-1185">Reference proteome</keyword>
<evidence type="ECO:0000313" key="1">
    <source>
        <dbReference type="EMBL" id="QDU84585.1"/>
    </source>
</evidence>
<name>A0A518CZG1_9BACT</name>
<dbReference type="Gene3D" id="3.30.420.10">
    <property type="entry name" value="Ribonuclease H-like superfamily/Ribonuclease H"/>
    <property type="match status" value="2"/>
</dbReference>
<dbReference type="EMBL" id="CP036290">
    <property type="protein sequence ID" value="QDU84585.1"/>
    <property type="molecule type" value="Genomic_DNA"/>
</dbReference>
<sequence length="326" mass="35569">MILVGGIDEAGLGPLLGPLCMGACGLLVPTVERADARLWDVLAEAVSRDVKRDKERLVVDDSKRVYSRNDRGRRRLETTVLCFARAGGGAVSAIEDLALGGDDEARWLARYPWRDGAPIAAPTWISPDFVELRAAPLERALEQHDVRIALLGVRSVEPGELNAAMDASGNKSRAAWEFAAHDLRLLLERAIAAGAERADITIDRQGGRAHYGPQLARALPVGFTVHLVEETEGVSRYRLTGPIEARITIAEKAELGSFTTALASCAAKYVRERSMQALNDWFAERIDGLAPTAGYTTDGRRWLNDVATRAPGVLAELDRDLVVRRR</sequence>
<organism evidence="1 2">
    <name type="scientific">Rohdeia mirabilis</name>
    <dbReference type="NCBI Taxonomy" id="2528008"/>
    <lineage>
        <taxon>Bacteria</taxon>
        <taxon>Pseudomonadati</taxon>
        <taxon>Planctomycetota</taxon>
        <taxon>Planctomycetia</taxon>
        <taxon>Planctomycetia incertae sedis</taxon>
        <taxon>Rohdeia</taxon>
    </lineage>
</organism>
<gene>
    <name evidence="1" type="ORF">Pla163_16960</name>
</gene>
<proteinExistence type="predicted"/>
<evidence type="ECO:0000313" key="2">
    <source>
        <dbReference type="Proteomes" id="UP000319342"/>
    </source>
</evidence>
<dbReference type="SUPFAM" id="SSF53098">
    <property type="entry name" value="Ribonuclease H-like"/>
    <property type="match status" value="1"/>
</dbReference>
<dbReference type="GO" id="GO:0003676">
    <property type="term" value="F:nucleic acid binding"/>
    <property type="evidence" value="ECO:0007669"/>
    <property type="project" value="InterPro"/>
</dbReference>
<dbReference type="AlphaFoldDB" id="A0A518CZG1"/>
<dbReference type="OrthoDB" id="5498373at2"/>
<accession>A0A518CZG1</accession>
<protein>
    <submittedName>
        <fullName evidence="1">Uncharacterized protein</fullName>
    </submittedName>
</protein>
<dbReference type="RefSeq" id="WP_145186395.1">
    <property type="nucleotide sequence ID" value="NZ_CP036290.1"/>
</dbReference>
<dbReference type="Proteomes" id="UP000319342">
    <property type="component" value="Chromosome"/>
</dbReference>
<dbReference type="InterPro" id="IPR036397">
    <property type="entry name" value="RNaseH_sf"/>
</dbReference>